<keyword evidence="3" id="KW-1185">Reference proteome</keyword>
<feature type="compositionally biased region" description="Basic and acidic residues" evidence="1">
    <location>
        <begin position="38"/>
        <end position="51"/>
    </location>
</feature>
<evidence type="ECO:0000256" key="1">
    <source>
        <dbReference type="SAM" id="MobiDB-lite"/>
    </source>
</evidence>
<name>A0AAV2DV11_9ROSI</name>
<gene>
    <name evidence="2" type="ORF">LTRI10_LOCUS19020</name>
</gene>
<feature type="compositionally biased region" description="Acidic residues" evidence="1">
    <location>
        <begin position="28"/>
        <end position="37"/>
    </location>
</feature>
<dbReference type="Proteomes" id="UP001497516">
    <property type="component" value="Chromosome 3"/>
</dbReference>
<evidence type="ECO:0000313" key="2">
    <source>
        <dbReference type="EMBL" id="CAL1377364.1"/>
    </source>
</evidence>
<evidence type="ECO:0008006" key="4">
    <source>
        <dbReference type="Google" id="ProtNLM"/>
    </source>
</evidence>
<dbReference type="PANTHER" id="PTHR33223">
    <property type="entry name" value="CCHC-TYPE DOMAIN-CONTAINING PROTEIN"/>
    <property type="match status" value="1"/>
</dbReference>
<organism evidence="2 3">
    <name type="scientific">Linum trigynum</name>
    <dbReference type="NCBI Taxonomy" id="586398"/>
    <lineage>
        <taxon>Eukaryota</taxon>
        <taxon>Viridiplantae</taxon>
        <taxon>Streptophyta</taxon>
        <taxon>Embryophyta</taxon>
        <taxon>Tracheophyta</taxon>
        <taxon>Spermatophyta</taxon>
        <taxon>Magnoliopsida</taxon>
        <taxon>eudicotyledons</taxon>
        <taxon>Gunneridae</taxon>
        <taxon>Pentapetalae</taxon>
        <taxon>rosids</taxon>
        <taxon>fabids</taxon>
        <taxon>Malpighiales</taxon>
        <taxon>Linaceae</taxon>
        <taxon>Linum</taxon>
    </lineage>
</organism>
<accession>A0AAV2DV11</accession>
<evidence type="ECO:0000313" key="3">
    <source>
        <dbReference type="Proteomes" id="UP001497516"/>
    </source>
</evidence>
<dbReference type="PANTHER" id="PTHR33223:SF10">
    <property type="entry name" value="AMINOTRANSFERASE-LIKE PLANT MOBILE DOMAIN-CONTAINING PROTEIN"/>
    <property type="match status" value="1"/>
</dbReference>
<dbReference type="EMBL" id="OZ034816">
    <property type="protein sequence ID" value="CAL1377364.1"/>
    <property type="molecule type" value="Genomic_DNA"/>
</dbReference>
<sequence>MKEGMRRQETLGPSSTPRDKGKKKVVEVDSEDEETEDERPKTDLSFLEEHLQSNFGKGSGKTKGPSILHNPLSKKLFRNPVPPNFSSLGLPAYNGDTNPNDHLSAFTLKMQLINASDADLCKAFPITFGGRCRTWYTSLPEGIIDNFEQLATLFT</sequence>
<dbReference type="AlphaFoldDB" id="A0AAV2DV11"/>
<proteinExistence type="predicted"/>
<reference evidence="2 3" key="1">
    <citation type="submission" date="2024-04" db="EMBL/GenBank/DDBJ databases">
        <authorList>
            <person name="Fracassetti M."/>
        </authorList>
    </citation>
    <scope>NUCLEOTIDE SEQUENCE [LARGE SCALE GENOMIC DNA]</scope>
</reference>
<feature type="region of interest" description="Disordered" evidence="1">
    <location>
        <begin position="1"/>
        <end position="74"/>
    </location>
</feature>
<protein>
    <recommendedName>
        <fullName evidence="4">Retrotransposon gag domain-containing protein</fullName>
    </recommendedName>
</protein>